<dbReference type="AlphaFoldDB" id="A0A9Q3CWG4"/>
<feature type="compositionally biased region" description="Polar residues" evidence="1">
    <location>
        <begin position="190"/>
        <end position="213"/>
    </location>
</feature>
<reference evidence="2" key="1">
    <citation type="submission" date="2021-03" db="EMBL/GenBank/DDBJ databases">
        <title>Draft genome sequence of rust myrtle Austropuccinia psidii MF-1, a brazilian biotype.</title>
        <authorList>
            <person name="Quecine M.C."/>
            <person name="Pachon D.M.R."/>
            <person name="Bonatelli M.L."/>
            <person name="Correr F.H."/>
            <person name="Franceschini L.M."/>
            <person name="Leite T.F."/>
            <person name="Margarido G.R.A."/>
            <person name="Almeida C.A."/>
            <person name="Ferrarezi J.A."/>
            <person name="Labate C.A."/>
        </authorList>
    </citation>
    <scope>NUCLEOTIDE SEQUENCE</scope>
    <source>
        <strain evidence="2">MF-1</strain>
    </source>
</reference>
<feature type="compositionally biased region" description="Basic and acidic residues" evidence="1">
    <location>
        <begin position="609"/>
        <end position="628"/>
    </location>
</feature>
<dbReference type="OrthoDB" id="3067761at2759"/>
<accession>A0A9Q3CWG4</accession>
<comment type="caution">
    <text evidence="2">The sequence shown here is derived from an EMBL/GenBank/DDBJ whole genome shotgun (WGS) entry which is preliminary data.</text>
</comment>
<protein>
    <recommendedName>
        <fullName evidence="4">SEC63 domain-containing protein</fullName>
    </recommendedName>
</protein>
<gene>
    <name evidence="2" type="ORF">O181_029377</name>
</gene>
<evidence type="ECO:0000313" key="2">
    <source>
        <dbReference type="EMBL" id="MBW0489662.1"/>
    </source>
</evidence>
<dbReference type="EMBL" id="AVOT02010199">
    <property type="protein sequence ID" value="MBW0489662.1"/>
    <property type="molecule type" value="Genomic_DNA"/>
</dbReference>
<feature type="region of interest" description="Disordered" evidence="1">
    <location>
        <begin position="511"/>
        <end position="530"/>
    </location>
</feature>
<dbReference type="SUPFAM" id="SSF158702">
    <property type="entry name" value="Sec63 N-terminal domain-like"/>
    <property type="match status" value="1"/>
</dbReference>
<feature type="compositionally biased region" description="Polar residues" evidence="1">
    <location>
        <begin position="288"/>
        <end position="300"/>
    </location>
</feature>
<feature type="region of interest" description="Disordered" evidence="1">
    <location>
        <begin position="288"/>
        <end position="315"/>
    </location>
</feature>
<dbReference type="Proteomes" id="UP000765509">
    <property type="component" value="Unassembled WGS sequence"/>
</dbReference>
<evidence type="ECO:0000256" key="1">
    <source>
        <dbReference type="SAM" id="MobiDB-lite"/>
    </source>
</evidence>
<feature type="compositionally biased region" description="Basic residues" evidence="1">
    <location>
        <begin position="556"/>
        <end position="577"/>
    </location>
</feature>
<keyword evidence="3" id="KW-1185">Reference proteome</keyword>
<feature type="region of interest" description="Disordered" evidence="1">
    <location>
        <begin position="543"/>
        <end position="640"/>
    </location>
</feature>
<proteinExistence type="predicted"/>
<organism evidence="2 3">
    <name type="scientific">Austropuccinia psidii MF-1</name>
    <dbReference type="NCBI Taxonomy" id="1389203"/>
    <lineage>
        <taxon>Eukaryota</taxon>
        <taxon>Fungi</taxon>
        <taxon>Dikarya</taxon>
        <taxon>Basidiomycota</taxon>
        <taxon>Pucciniomycotina</taxon>
        <taxon>Pucciniomycetes</taxon>
        <taxon>Pucciniales</taxon>
        <taxon>Sphaerophragmiaceae</taxon>
        <taxon>Austropuccinia</taxon>
    </lineage>
</organism>
<evidence type="ECO:0000313" key="3">
    <source>
        <dbReference type="Proteomes" id="UP000765509"/>
    </source>
</evidence>
<name>A0A9Q3CWG4_9BASI</name>
<evidence type="ECO:0008006" key="4">
    <source>
        <dbReference type="Google" id="ProtNLM"/>
    </source>
</evidence>
<sequence>MRQLDQIGEKSVKRLVESGIDTIEKLRNTSEHRIEMILDRNPPFGLKVIRQACSMPQLFCTIRPISEEVVTTGVQICVEISVGISESKQAPIWQWKNVPLMATVLVMTNDQQWIEFRTTQVKLLNETKYFTVECILVKPSQCIVTSVACTQIAGIGHSTRWKPMTPRENYPKPKAIASDEVSEVDVLKQEQPSQDLKGSETKPSGNIVTNRKFNSESLSPKINLSKYGDSFGASTKTKNLAFKKSVDRDPGSESREKLDNGRFKCSHRCKGPCAHNCCVYGVRKPTKAQASKESPAQSLRATKRPHQNKTEDTLPITPFRTTNITRTAEDLKMFDQMMSGGVIKAMKPEIKNKIRPIRARKIAGIDEERGHEELPCLSEEEQVIKKIQNEDDCLNLLKSPQISCNQRAGRSGIGDILDLDSLDEKSKGSDDEIDVAQTGDIKEPMQAHKLNGIEKFRNKLQGIQEFDEKRIFNERKNLLPTPPCKQTTPPYSPLEVLSESECTLPSVKVFAQTSQRSKSASEDEIDELDEEYDMRVFEGYLVEEPEQKFEAPPQPAKRRHSSSNKNHAAKCLKKTVTRKLEDPEACSHSASNDSSGAKLIKPRPAISRDLSDLDRQSSKPGRLFETERSPSLNTEGDDDPMMAIVDEVMAWAEANARD</sequence>
<feature type="region of interest" description="Disordered" evidence="1">
    <location>
        <begin position="189"/>
        <end position="213"/>
    </location>
</feature>